<accession>A0A3A5L447</accession>
<dbReference type="SUPFAM" id="SSF53474">
    <property type="entry name" value="alpha/beta-Hydrolases"/>
    <property type="match status" value="1"/>
</dbReference>
<gene>
    <name evidence="6" type="ORF">D6J04_08020</name>
</gene>
<protein>
    <submittedName>
        <fullName evidence="6">Septum formation initiator</fullName>
    </submittedName>
</protein>
<organism evidence="6 7">
    <name type="scientific">Legionella taurinensis</name>
    <dbReference type="NCBI Taxonomy" id="70611"/>
    <lineage>
        <taxon>Bacteria</taxon>
        <taxon>Pseudomonadati</taxon>
        <taxon>Pseudomonadota</taxon>
        <taxon>Gammaproteobacteria</taxon>
        <taxon>Legionellales</taxon>
        <taxon>Legionellaceae</taxon>
        <taxon>Legionella</taxon>
    </lineage>
</organism>
<keyword evidence="3" id="KW-0732">Signal</keyword>
<dbReference type="Gene3D" id="3.40.50.1820">
    <property type="entry name" value="alpha/beta hydrolase"/>
    <property type="match status" value="1"/>
</dbReference>
<dbReference type="SMR" id="A0A3A5L447"/>
<dbReference type="InterPro" id="IPR008758">
    <property type="entry name" value="Peptidase_S28"/>
</dbReference>
<dbReference type="Proteomes" id="UP000270757">
    <property type="component" value="Unassembled WGS sequence"/>
</dbReference>
<evidence type="ECO:0000256" key="5">
    <source>
        <dbReference type="ARBA" id="ARBA00023180"/>
    </source>
</evidence>
<dbReference type="Pfam" id="PF05577">
    <property type="entry name" value="Peptidase_S28"/>
    <property type="match status" value="1"/>
</dbReference>
<evidence type="ECO:0000256" key="2">
    <source>
        <dbReference type="ARBA" id="ARBA00022670"/>
    </source>
</evidence>
<keyword evidence="2" id="KW-0645">Protease</keyword>
<sequence length="470" mass="53088">MDRVKGFAGPLLAGLSLFLLLPLTHANPLDYYVQRDRTPSLPLAEKKIHEGRFQQWIDHHQHDLGTFAQRYYIDERFAAGKDAPVFFYICGEGACEKRHLQGAIRHFAQQFHARLVALEHRYYGESHPFATLSTAHLRYLSTEAALDDLANFQQRLSKERQWTGRWIAFGGSYPGSLAAYYRLKYPELVAGALASSAPVMAKSDFIEYDAHVTEVAGSDCAGRMREAVRDIEASFTDPTRLQEIKQLFSAEAIQENVDFIYVVADLGAMAVQYGMRDFFCEQLASPEKTVLENYAAFAQAIFNHYGITAVELSAQGAISENPADYNKAFGLRAWLYQSCTEYGYWQNAHPNPDKSTRSRLINDEYHQMLCQRLFGLTQPANTERMNTAFYFPLIESGIDNIHFTNGEQDPWSLLSLAERNNNTGNPGLTYSMIPGASHCDDLAAPSEDDSDALIQTRERTTLLLQRWLTA</sequence>
<evidence type="ECO:0000256" key="4">
    <source>
        <dbReference type="ARBA" id="ARBA00022801"/>
    </source>
</evidence>
<proteinExistence type="inferred from homology"/>
<evidence type="ECO:0000256" key="1">
    <source>
        <dbReference type="ARBA" id="ARBA00011079"/>
    </source>
</evidence>
<dbReference type="GO" id="GO:0008239">
    <property type="term" value="F:dipeptidyl-peptidase activity"/>
    <property type="evidence" value="ECO:0007669"/>
    <property type="project" value="TreeGrafter"/>
</dbReference>
<dbReference type="EMBL" id="QZWB01000007">
    <property type="protein sequence ID" value="RJT47016.1"/>
    <property type="molecule type" value="Genomic_DNA"/>
</dbReference>
<evidence type="ECO:0000313" key="7">
    <source>
        <dbReference type="Proteomes" id="UP000270757"/>
    </source>
</evidence>
<dbReference type="AlphaFoldDB" id="A0A3A5L447"/>
<dbReference type="GO" id="GO:0070008">
    <property type="term" value="F:serine-type exopeptidase activity"/>
    <property type="evidence" value="ECO:0007669"/>
    <property type="project" value="InterPro"/>
</dbReference>
<keyword evidence="4" id="KW-0378">Hydrolase</keyword>
<reference evidence="6 7" key="1">
    <citation type="submission" date="2018-09" db="EMBL/GenBank/DDBJ databases">
        <title>Draft genome sequences of Legionella taurinensis isolated from water samples.</title>
        <authorList>
            <person name="Chakeri A."/>
            <person name="Allerberger F."/>
            <person name="Kundi M."/>
            <person name="Ruppitsch W."/>
            <person name="Schmid D."/>
        </authorList>
    </citation>
    <scope>NUCLEOTIDE SEQUENCE [LARGE SCALE GENOMIC DNA]</scope>
    <source>
        <strain evidence="6 7">4570-18-6</strain>
    </source>
</reference>
<comment type="similarity">
    <text evidence="1">Belongs to the peptidase S28 family.</text>
</comment>
<dbReference type="InterPro" id="IPR029058">
    <property type="entry name" value="AB_hydrolase_fold"/>
</dbReference>
<dbReference type="GO" id="GO:0006508">
    <property type="term" value="P:proteolysis"/>
    <property type="evidence" value="ECO:0007669"/>
    <property type="project" value="UniProtKB-KW"/>
</dbReference>
<dbReference type="InterPro" id="IPR042269">
    <property type="entry name" value="Ser_carbopepase_S28_SKS"/>
</dbReference>
<dbReference type="Gene3D" id="1.20.120.980">
    <property type="entry name" value="Serine carboxypeptidase S28, SKS domain"/>
    <property type="match status" value="1"/>
</dbReference>
<name>A0A3A5L447_9GAMM</name>
<keyword evidence="5" id="KW-0325">Glycoprotein</keyword>
<dbReference type="PANTHER" id="PTHR11010:SF38">
    <property type="entry name" value="LYSOSOMAL PRO-X CARBOXYPEPTIDASE"/>
    <property type="match status" value="1"/>
</dbReference>
<dbReference type="PANTHER" id="PTHR11010">
    <property type="entry name" value="PROTEASE S28 PRO-X CARBOXYPEPTIDASE-RELATED"/>
    <property type="match status" value="1"/>
</dbReference>
<evidence type="ECO:0000313" key="6">
    <source>
        <dbReference type="EMBL" id="RJT47016.1"/>
    </source>
</evidence>
<evidence type="ECO:0000256" key="3">
    <source>
        <dbReference type="ARBA" id="ARBA00022729"/>
    </source>
</evidence>
<comment type="caution">
    <text evidence="6">The sequence shown here is derived from an EMBL/GenBank/DDBJ whole genome shotgun (WGS) entry which is preliminary data.</text>
</comment>